<evidence type="ECO:0000313" key="1">
    <source>
        <dbReference type="EMBL" id="MEI5907326.1"/>
    </source>
</evidence>
<dbReference type="RefSeq" id="WP_336586756.1">
    <property type="nucleotide sequence ID" value="NZ_JBBAXC010000006.1"/>
</dbReference>
<organism evidence="1 2">
    <name type="scientific">Bacillus spongiae</name>
    <dbReference type="NCBI Taxonomy" id="2683610"/>
    <lineage>
        <taxon>Bacteria</taxon>
        <taxon>Bacillati</taxon>
        <taxon>Bacillota</taxon>
        <taxon>Bacilli</taxon>
        <taxon>Bacillales</taxon>
        <taxon>Bacillaceae</taxon>
        <taxon>Bacillus</taxon>
    </lineage>
</organism>
<reference evidence="1 2" key="1">
    <citation type="journal article" date="2018" name="J. Microbiol.">
        <title>Bacillus spongiae sp. nov., isolated from sponge of Jeju Island.</title>
        <authorList>
            <person name="Lee G.E."/>
            <person name="Im W.T."/>
            <person name="Park J.S."/>
        </authorList>
    </citation>
    <scope>NUCLEOTIDE SEQUENCE [LARGE SCALE GENOMIC DNA]</scope>
    <source>
        <strain evidence="1 2">135PIL107-10</strain>
    </source>
</reference>
<proteinExistence type="predicted"/>
<dbReference type="EMBL" id="JBBAXC010000006">
    <property type="protein sequence ID" value="MEI5907326.1"/>
    <property type="molecule type" value="Genomic_DNA"/>
</dbReference>
<protein>
    <submittedName>
        <fullName evidence="1">Uncharacterized protein</fullName>
    </submittedName>
</protein>
<gene>
    <name evidence="1" type="ORF">WAK64_09675</name>
</gene>
<evidence type="ECO:0000313" key="2">
    <source>
        <dbReference type="Proteomes" id="UP001312865"/>
    </source>
</evidence>
<keyword evidence="2" id="KW-1185">Reference proteome</keyword>
<accession>A0ABU8HDA2</accession>
<comment type="caution">
    <text evidence="1">The sequence shown here is derived from an EMBL/GenBank/DDBJ whole genome shotgun (WGS) entry which is preliminary data.</text>
</comment>
<name>A0ABU8HDA2_9BACI</name>
<sequence>MILKEFGLDLPYQTEKDKIEEIMYEKNLSHEEATRYDYEANWKQKRRVFSLETRCITSMFERLFSKFNTVDCRKIIVECVDKVDDERILNFSGVYTVQVKFSFDKFIVCNDRDKKNRALNLLMEGIEKINIEKKWENTTFEDVYNKIIRLDYKNEWMWGKTLKSPKKDKIAVVLCQHEVKEMSIFIVLKDMQGIELERKKIITELPDEFAYAKHLGKIKWVSDNEVRLYNKKGTQSWSYLR</sequence>
<dbReference type="Proteomes" id="UP001312865">
    <property type="component" value="Unassembled WGS sequence"/>
</dbReference>